<dbReference type="InterPro" id="IPR048020">
    <property type="entry name" value="Transpos_IS3"/>
</dbReference>
<feature type="domain" description="Integrase catalytic" evidence="2">
    <location>
        <begin position="195"/>
        <end position="359"/>
    </location>
</feature>
<dbReference type="SUPFAM" id="SSF53098">
    <property type="entry name" value="Ribonuclease H-like"/>
    <property type="match status" value="1"/>
</dbReference>
<dbReference type="NCBIfam" id="NF033516">
    <property type="entry name" value="transpos_IS3"/>
    <property type="match status" value="1"/>
</dbReference>
<dbReference type="GO" id="GO:0004803">
    <property type="term" value="F:transposase activity"/>
    <property type="evidence" value="ECO:0007669"/>
    <property type="project" value="InterPro"/>
</dbReference>
<dbReference type="Pfam" id="PF01527">
    <property type="entry name" value="HTH_Tnp_1"/>
    <property type="match status" value="1"/>
</dbReference>
<accession>A0A7L7LAP9</accession>
<evidence type="ECO:0000259" key="2">
    <source>
        <dbReference type="PROSITE" id="PS50994"/>
    </source>
</evidence>
<gene>
    <name evidence="3" type="ORF">HUW48_17915</name>
    <name evidence="4" type="ORF">HUW48_18585</name>
    <name evidence="5" type="ORF">HUW48_22985</name>
</gene>
<dbReference type="InterPro" id="IPR002514">
    <property type="entry name" value="Transposase_8"/>
</dbReference>
<dbReference type="Proteomes" id="UP000514509">
    <property type="component" value="Chromosome"/>
</dbReference>
<dbReference type="AlphaFoldDB" id="A0A7L7LAP9"/>
<dbReference type="PANTHER" id="PTHR47515">
    <property type="entry name" value="LOW CALCIUM RESPONSE LOCUS PROTEIN T"/>
    <property type="match status" value="1"/>
</dbReference>
<dbReference type="PANTHER" id="PTHR47515:SF2">
    <property type="entry name" value="INTEGRASE CORE DOMAIN PROTEIN"/>
    <property type="match status" value="1"/>
</dbReference>
<dbReference type="PROSITE" id="PS50994">
    <property type="entry name" value="INTEGRASE"/>
    <property type="match status" value="1"/>
</dbReference>
<dbReference type="InterPro" id="IPR025948">
    <property type="entry name" value="HTH-like_dom"/>
</dbReference>
<dbReference type="KEGG" id="add:HUW48_18585"/>
<dbReference type="EMBL" id="CP055153">
    <property type="protein sequence ID" value="QMU29906.1"/>
    <property type="molecule type" value="Genomic_DNA"/>
</dbReference>
<dbReference type="GO" id="GO:0015074">
    <property type="term" value="P:DNA integration"/>
    <property type="evidence" value="ECO:0007669"/>
    <property type="project" value="InterPro"/>
</dbReference>
<protein>
    <submittedName>
        <fullName evidence="4">IS3 family transposase</fullName>
    </submittedName>
</protein>
<evidence type="ECO:0000313" key="3">
    <source>
        <dbReference type="EMBL" id="QMU29782.1"/>
    </source>
</evidence>
<dbReference type="SUPFAM" id="SSF46689">
    <property type="entry name" value="Homeodomain-like"/>
    <property type="match status" value="1"/>
</dbReference>
<keyword evidence="1" id="KW-0175">Coiled coil</keyword>
<dbReference type="GO" id="GO:0006313">
    <property type="term" value="P:DNA transposition"/>
    <property type="evidence" value="ECO:0007669"/>
    <property type="project" value="InterPro"/>
</dbReference>
<dbReference type="KEGG" id="add:HUW48_22985"/>
<evidence type="ECO:0000313" key="4">
    <source>
        <dbReference type="EMBL" id="QMU29906.1"/>
    </source>
</evidence>
<dbReference type="Gene3D" id="1.10.10.60">
    <property type="entry name" value="Homeodomain-like"/>
    <property type="match status" value="1"/>
</dbReference>
<dbReference type="InterPro" id="IPR001584">
    <property type="entry name" value="Integrase_cat-core"/>
</dbReference>
<dbReference type="Pfam" id="PF13683">
    <property type="entry name" value="rve_3"/>
    <property type="match status" value="1"/>
</dbReference>
<organism evidence="4 6">
    <name type="scientific">Adhaeribacter radiodurans</name>
    <dbReference type="NCBI Taxonomy" id="2745197"/>
    <lineage>
        <taxon>Bacteria</taxon>
        <taxon>Pseudomonadati</taxon>
        <taxon>Bacteroidota</taxon>
        <taxon>Cytophagia</taxon>
        <taxon>Cytophagales</taxon>
        <taxon>Hymenobacteraceae</taxon>
        <taxon>Adhaeribacter</taxon>
    </lineage>
</organism>
<dbReference type="Gene3D" id="3.30.420.10">
    <property type="entry name" value="Ribonuclease H-like superfamily/Ribonuclease H"/>
    <property type="match status" value="1"/>
</dbReference>
<reference evidence="4 6" key="1">
    <citation type="submission" date="2020-06" db="EMBL/GenBank/DDBJ databases">
        <authorList>
            <person name="Hwang Y.J."/>
        </authorList>
    </citation>
    <scope>NUCLEOTIDE SEQUENCE [LARGE SCALE GENOMIC DNA]</scope>
    <source>
        <strain evidence="4 6">KUDC8001</strain>
    </source>
</reference>
<name>A0A7L7LAP9_9BACT</name>
<dbReference type="EMBL" id="CP055153">
    <property type="protein sequence ID" value="QMU30713.1"/>
    <property type="molecule type" value="Genomic_DNA"/>
</dbReference>
<reference evidence="4 6" key="2">
    <citation type="submission" date="2020-08" db="EMBL/GenBank/DDBJ databases">
        <title>Adhaeribacter dokdonensis sp. nov., isolated from the rhizosphere of Elymus tsukushiensis, a plant native to the Dokdo Islands, Republic of Korea.</title>
        <authorList>
            <person name="Ghim S.Y."/>
        </authorList>
    </citation>
    <scope>NUCLEOTIDE SEQUENCE [LARGE SCALE GENOMIC DNA]</scope>
    <source>
        <strain evidence="4 6">KUDC8001</strain>
    </source>
</reference>
<dbReference type="InterPro" id="IPR036397">
    <property type="entry name" value="RNaseH_sf"/>
</dbReference>
<evidence type="ECO:0000313" key="5">
    <source>
        <dbReference type="EMBL" id="QMU30713.1"/>
    </source>
</evidence>
<dbReference type="GO" id="GO:0003677">
    <property type="term" value="F:DNA binding"/>
    <property type="evidence" value="ECO:0007669"/>
    <property type="project" value="InterPro"/>
</dbReference>
<keyword evidence="6" id="KW-1185">Reference proteome</keyword>
<evidence type="ECO:0000313" key="6">
    <source>
        <dbReference type="Proteomes" id="UP000514509"/>
    </source>
</evidence>
<dbReference type="KEGG" id="add:HUW48_17915"/>
<dbReference type="EMBL" id="CP055153">
    <property type="protein sequence ID" value="QMU29782.1"/>
    <property type="molecule type" value="Genomic_DNA"/>
</dbReference>
<dbReference type="InterPro" id="IPR009057">
    <property type="entry name" value="Homeodomain-like_sf"/>
</dbReference>
<feature type="coiled-coil region" evidence="1">
    <location>
        <begin position="49"/>
        <end position="76"/>
    </location>
</feature>
<evidence type="ECO:0000256" key="1">
    <source>
        <dbReference type="SAM" id="Coils"/>
    </source>
</evidence>
<dbReference type="InterPro" id="IPR012337">
    <property type="entry name" value="RNaseH-like_sf"/>
</dbReference>
<sequence length="367" mass="43036">MKKTRITESQIIKALQENESGRKTEDICRELEVSRSTFYRWKSQYGGMEASDVKRLKELEEENARLKKMYADLSLDHSILKEVITKKGWGSGKQKQLTAEIISDYDLPVVRACHLTGLTRSQFYYKSCKDDSEVITALQELAAAHPAYGFRKLLAYLKRAGQPWNHKRVYRIYKLLKFNKKRKGKRRLPTRVKQPLLQPVEINSSWSMDFMSDSLASGNKFRTLNVLDDCNREALVIEIATSIAAKRVIRTLEQLIDWRGKPTAIRVDNGPEFTSVDFTNWCKEKEINIHYIQPGKPMQNGFIERFNGSYRREILDAYLFFELAEVRQLTENWLEEYNTRRPHEALGNLTPREWLLKKEVEIWKTYP</sequence>
<proteinExistence type="predicted"/>
<dbReference type="Pfam" id="PF13276">
    <property type="entry name" value="HTH_21"/>
    <property type="match status" value="1"/>
</dbReference>